<dbReference type="InterPro" id="IPR011992">
    <property type="entry name" value="EF-hand-dom_pair"/>
</dbReference>
<dbReference type="Pfam" id="PF13405">
    <property type="entry name" value="EF-hand_6"/>
    <property type="match status" value="1"/>
</dbReference>
<evidence type="ECO:0000256" key="1">
    <source>
        <dbReference type="ARBA" id="ARBA00011076"/>
    </source>
</evidence>
<dbReference type="GO" id="GO:0006537">
    <property type="term" value="P:glutamate biosynthetic process"/>
    <property type="evidence" value="ECO:0007669"/>
    <property type="project" value="TreeGrafter"/>
</dbReference>
<feature type="domain" description="EF-hand" evidence="6">
    <location>
        <begin position="30"/>
        <end position="65"/>
    </location>
</feature>
<comment type="subunit">
    <text evidence="2">Homotetramer.</text>
</comment>
<dbReference type="Gene3D" id="1.10.238.10">
    <property type="entry name" value="EF-hand"/>
    <property type="match status" value="1"/>
</dbReference>
<organism evidence="7 8">
    <name type="scientific">Acrasis kona</name>
    <dbReference type="NCBI Taxonomy" id="1008807"/>
    <lineage>
        <taxon>Eukaryota</taxon>
        <taxon>Discoba</taxon>
        <taxon>Heterolobosea</taxon>
        <taxon>Tetramitia</taxon>
        <taxon>Eutetramitia</taxon>
        <taxon>Acrasidae</taxon>
        <taxon>Acrasis</taxon>
    </lineage>
</organism>
<keyword evidence="8" id="KW-1185">Reference proteome</keyword>
<evidence type="ECO:0000256" key="5">
    <source>
        <dbReference type="ARBA" id="ARBA00049534"/>
    </source>
</evidence>
<keyword evidence="4" id="KW-0378">Hydrolase</keyword>
<reference evidence="7 8" key="1">
    <citation type="submission" date="2024-03" db="EMBL/GenBank/DDBJ databases">
        <title>The Acrasis kona genome and developmental transcriptomes reveal deep origins of eukaryotic multicellular pathways.</title>
        <authorList>
            <person name="Sheikh S."/>
            <person name="Fu C.-J."/>
            <person name="Brown M.W."/>
            <person name="Baldauf S.L."/>
        </authorList>
    </citation>
    <scope>NUCLEOTIDE SEQUENCE [LARGE SCALE GENOMIC DNA]</scope>
    <source>
        <strain evidence="7 8">ATCC MYA-3509</strain>
    </source>
</reference>
<dbReference type="FunFam" id="3.40.710.10:FF:000005">
    <property type="entry name" value="Glutaminase"/>
    <property type="match status" value="1"/>
</dbReference>
<dbReference type="Pfam" id="PF04960">
    <property type="entry name" value="Glutaminase"/>
    <property type="match status" value="1"/>
</dbReference>
<dbReference type="InterPro" id="IPR002048">
    <property type="entry name" value="EF_hand_dom"/>
</dbReference>
<gene>
    <name evidence="7" type="ORF">AKO1_012428</name>
</gene>
<sequence>MSRLFGKSISRINNNHNHNMETLLESIVARKRSEIQQKFNKYDTDHKGYIHIEDLCQALADCGLQINHRIERIIAQVESNGRIDMTGFTKLMTGKKNLVQKALSGELAIPNFAGFCDDLNKIFLETKKQNPGNLANYIPELGTVDPEYFGMSLCTVDGQAFSAGDSRIDFTLQSTMLPIVYCLACEQVGYDRVHEFIGKEPSGSTYNAFVLNSENKPHNPMINTGGIICCSILEPQDNQSNRFGNLFDFVSSMAGDSKITFHQRTYLSEKEHGDRNAALAYYMRGAEVKGLDGKRLPEVLDFYFQACSIACNTEDLSVIAATLAKGGICPLTNKRVLQTSTVRNCLSLLYSCGMYDYSGQWAFTIGLPAKSGVSGNIMVIIPNVMGLALYSPKVDKRGNSVRGIEFCKRLISQFSLSIFDNLVGGVSSKVDPTTDATPADNVMVE</sequence>
<comment type="caution">
    <text evidence="7">The sequence shown here is derived from an EMBL/GenBank/DDBJ whole genome shotgun (WGS) entry which is preliminary data.</text>
</comment>
<dbReference type="PANTHER" id="PTHR12544">
    <property type="entry name" value="GLUTAMINASE"/>
    <property type="match status" value="1"/>
</dbReference>
<evidence type="ECO:0000256" key="2">
    <source>
        <dbReference type="ARBA" id="ARBA00011881"/>
    </source>
</evidence>
<comment type="similarity">
    <text evidence="1">Belongs to the glutaminase family.</text>
</comment>
<dbReference type="GO" id="GO:0005509">
    <property type="term" value="F:calcium ion binding"/>
    <property type="evidence" value="ECO:0007669"/>
    <property type="project" value="InterPro"/>
</dbReference>
<dbReference type="InterPro" id="IPR015868">
    <property type="entry name" value="Glutaminase"/>
</dbReference>
<dbReference type="Proteomes" id="UP001431209">
    <property type="component" value="Unassembled WGS sequence"/>
</dbReference>
<evidence type="ECO:0000313" key="7">
    <source>
        <dbReference type="EMBL" id="KAL0481770.1"/>
    </source>
</evidence>
<dbReference type="SUPFAM" id="SSF56601">
    <property type="entry name" value="beta-lactamase/transpeptidase-like"/>
    <property type="match status" value="1"/>
</dbReference>
<protein>
    <recommendedName>
        <fullName evidence="3">glutaminase</fullName>
        <ecNumber evidence="3">3.5.1.2</ecNumber>
    </recommendedName>
</protein>
<dbReference type="PANTHER" id="PTHR12544:SF29">
    <property type="entry name" value="GLUTAMINASE"/>
    <property type="match status" value="1"/>
</dbReference>
<dbReference type="EC" id="3.5.1.2" evidence="3"/>
<dbReference type="NCBIfam" id="TIGR03814">
    <property type="entry name" value="Gln_ase"/>
    <property type="match status" value="1"/>
</dbReference>
<dbReference type="SUPFAM" id="SSF47473">
    <property type="entry name" value="EF-hand"/>
    <property type="match status" value="1"/>
</dbReference>
<dbReference type="EMBL" id="JAOPGA020000791">
    <property type="protein sequence ID" value="KAL0481770.1"/>
    <property type="molecule type" value="Genomic_DNA"/>
</dbReference>
<evidence type="ECO:0000256" key="4">
    <source>
        <dbReference type="ARBA" id="ARBA00022801"/>
    </source>
</evidence>
<accession>A0AAW2YYC4</accession>
<dbReference type="GO" id="GO:0006543">
    <property type="term" value="P:L-glutamine catabolic process"/>
    <property type="evidence" value="ECO:0007669"/>
    <property type="project" value="TreeGrafter"/>
</dbReference>
<evidence type="ECO:0000259" key="6">
    <source>
        <dbReference type="PROSITE" id="PS50222"/>
    </source>
</evidence>
<dbReference type="GO" id="GO:0004359">
    <property type="term" value="F:glutaminase activity"/>
    <property type="evidence" value="ECO:0007669"/>
    <property type="project" value="UniProtKB-EC"/>
</dbReference>
<name>A0AAW2YYC4_9EUKA</name>
<proteinExistence type="inferred from homology"/>
<dbReference type="PROSITE" id="PS50222">
    <property type="entry name" value="EF_HAND_2"/>
    <property type="match status" value="1"/>
</dbReference>
<evidence type="ECO:0000313" key="8">
    <source>
        <dbReference type="Proteomes" id="UP001431209"/>
    </source>
</evidence>
<evidence type="ECO:0000256" key="3">
    <source>
        <dbReference type="ARBA" id="ARBA00012918"/>
    </source>
</evidence>
<comment type="catalytic activity">
    <reaction evidence="5">
        <text>L-glutamine + H2O = L-glutamate + NH4(+)</text>
        <dbReference type="Rhea" id="RHEA:15889"/>
        <dbReference type="ChEBI" id="CHEBI:15377"/>
        <dbReference type="ChEBI" id="CHEBI:28938"/>
        <dbReference type="ChEBI" id="CHEBI:29985"/>
        <dbReference type="ChEBI" id="CHEBI:58359"/>
        <dbReference type="EC" id="3.5.1.2"/>
    </reaction>
</comment>
<dbReference type="AlphaFoldDB" id="A0AAW2YYC4"/>
<dbReference type="HAMAP" id="MF_00313">
    <property type="entry name" value="Glutaminase"/>
    <property type="match status" value="1"/>
</dbReference>
<dbReference type="InterPro" id="IPR012338">
    <property type="entry name" value="Beta-lactam/transpept-like"/>
</dbReference>
<dbReference type="Gene3D" id="3.40.710.10">
    <property type="entry name" value="DD-peptidase/beta-lactamase superfamily"/>
    <property type="match status" value="1"/>
</dbReference>